<evidence type="ECO:0000313" key="3">
    <source>
        <dbReference type="Proteomes" id="UP001500325"/>
    </source>
</evidence>
<evidence type="ECO:0000256" key="1">
    <source>
        <dbReference type="SAM" id="MobiDB-lite"/>
    </source>
</evidence>
<dbReference type="EMBL" id="BAABIC010000023">
    <property type="protein sequence ID" value="GAA4707143.1"/>
    <property type="molecule type" value="Genomic_DNA"/>
</dbReference>
<keyword evidence="3" id="KW-1185">Reference proteome</keyword>
<evidence type="ECO:0000313" key="2">
    <source>
        <dbReference type="EMBL" id="GAA4707143.1"/>
    </source>
</evidence>
<reference evidence="3" key="1">
    <citation type="journal article" date="2019" name="Int. J. Syst. Evol. Microbiol.">
        <title>The Global Catalogue of Microorganisms (GCM) 10K type strain sequencing project: providing services to taxonomists for standard genome sequencing and annotation.</title>
        <authorList>
            <consortium name="The Broad Institute Genomics Platform"/>
            <consortium name="The Broad Institute Genome Sequencing Center for Infectious Disease"/>
            <person name="Wu L."/>
            <person name="Ma J."/>
        </authorList>
    </citation>
    <scope>NUCLEOTIDE SEQUENCE [LARGE SCALE GENOMIC DNA]</scope>
    <source>
        <strain evidence="3">JCM 18055</strain>
    </source>
</reference>
<feature type="region of interest" description="Disordered" evidence="1">
    <location>
        <begin position="1"/>
        <end position="20"/>
    </location>
</feature>
<protein>
    <submittedName>
        <fullName evidence="2">Uncharacterized protein</fullName>
    </submittedName>
</protein>
<sequence length="76" mass="8092">MPEKCHASGSPRVRTNGHASASPWVLAATTHGPDITVAIAVKAIAAEPHEVEDSVRDIVQEWGEHSFPASDPPANW</sequence>
<dbReference type="Proteomes" id="UP001500325">
    <property type="component" value="Unassembled WGS sequence"/>
</dbReference>
<gene>
    <name evidence="2" type="ORF">GCM10023215_54960</name>
</gene>
<comment type="caution">
    <text evidence="2">The sequence shown here is derived from an EMBL/GenBank/DDBJ whole genome shotgun (WGS) entry which is preliminary data.</text>
</comment>
<proteinExistence type="predicted"/>
<name>A0ABP8XIW4_9PSEU</name>
<organism evidence="2 3">
    <name type="scientific">Pseudonocardia yuanmonensis</name>
    <dbReference type="NCBI Taxonomy" id="1095914"/>
    <lineage>
        <taxon>Bacteria</taxon>
        <taxon>Bacillati</taxon>
        <taxon>Actinomycetota</taxon>
        <taxon>Actinomycetes</taxon>
        <taxon>Pseudonocardiales</taxon>
        <taxon>Pseudonocardiaceae</taxon>
        <taxon>Pseudonocardia</taxon>
    </lineage>
</organism>
<accession>A0ABP8XIW4</accession>